<proteinExistence type="predicted"/>
<keyword evidence="3" id="KW-1185">Reference proteome</keyword>
<comment type="caution">
    <text evidence="2">The sequence shown here is derived from an EMBL/GenBank/DDBJ whole genome shotgun (WGS) entry which is preliminary data.</text>
</comment>
<organism evidence="2 3">
    <name type="scientific">Colwellia asteriadis</name>
    <dbReference type="NCBI Taxonomy" id="517723"/>
    <lineage>
        <taxon>Bacteria</taxon>
        <taxon>Pseudomonadati</taxon>
        <taxon>Pseudomonadota</taxon>
        <taxon>Gammaproteobacteria</taxon>
        <taxon>Alteromonadales</taxon>
        <taxon>Colwelliaceae</taxon>
        <taxon>Colwellia</taxon>
    </lineage>
</organism>
<evidence type="ECO:0000256" key="1">
    <source>
        <dbReference type="SAM" id="Phobius"/>
    </source>
</evidence>
<evidence type="ECO:0000313" key="2">
    <source>
        <dbReference type="EMBL" id="GAA0814464.1"/>
    </source>
</evidence>
<feature type="transmembrane region" description="Helical" evidence="1">
    <location>
        <begin position="7"/>
        <end position="28"/>
    </location>
</feature>
<name>A0ABN1L507_9GAMM</name>
<evidence type="ECO:0008006" key="4">
    <source>
        <dbReference type="Google" id="ProtNLM"/>
    </source>
</evidence>
<sequence length="133" mass="14791">MGQRLNWLFYILIYLSVNGQVFATAIHLCSEMAITSNALTSLNNTVNIHDHHDGGHQEKSESNHANHDSKTMDNCHCIDCDCMPDYTGQANSSLVQDINISGFLPVISKANKSLIQNFISQPQSNPYRPPIFA</sequence>
<gene>
    <name evidence="2" type="ORF">GCM10009111_11330</name>
</gene>
<reference evidence="3" key="1">
    <citation type="journal article" date="2019" name="Int. J. Syst. Evol. Microbiol.">
        <title>The Global Catalogue of Microorganisms (GCM) 10K type strain sequencing project: providing services to taxonomists for standard genome sequencing and annotation.</title>
        <authorList>
            <consortium name="The Broad Institute Genomics Platform"/>
            <consortium name="The Broad Institute Genome Sequencing Center for Infectious Disease"/>
            <person name="Wu L."/>
            <person name="Ma J."/>
        </authorList>
    </citation>
    <scope>NUCLEOTIDE SEQUENCE [LARGE SCALE GENOMIC DNA]</scope>
    <source>
        <strain evidence="3">JCM 15608</strain>
    </source>
</reference>
<protein>
    <recommendedName>
        <fullName evidence="4">DUF2946 domain-containing protein</fullName>
    </recommendedName>
</protein>
<keyword evidence="1" id="KW-1133">Transmembrane helix</keyword>
<dbReference type="EMBL" id="BAAAFA010000003">
    <property type="protein sequence ID" value="GAA0814464.1"/>
    <property type="molecule type" value="Genomic_DNA"/>
</dbReference>
<evidence type="ECO:0000313" key="3">
    <source>
        <dbReference type="Proteomes" id="UP001500021"/>
    </source>
</evidence>
<accession>A0ABN1L507</accession>
<keyword evidence="1" id="KW-0472">Membrane</keyword>
<dbReference type="Proteomes" id="UP001500021">
    <property type="component" value="Unassembled WGS sequence"/>
</dbReference>
<keyword evidence="1" id="KW-0812">Transmembrane</keyword>